<dbReference type="EMBL" id="BJXB01000062">
    <property type="protein sequence ID" value="GEM50159.1"/>
    <property type="molecule type" value="Genomic_DNA"/>
</dbReference>
<dbReference type="InterPro" id="IPR025959">
    <property type="entry name" value="Winged_HTH_dom"/>
</dbReference>
<sequence length="337" mass="38957">MGWLPPHLTRQQREARRLHFAQTLQHTQLPNRHLREYYGVSKSGLHYWKQRLKTAGLEGLKARKIPGRQCKLTAEHLTTLKDLLQESALQHGYPDPTWTCRRVRDLIGLRFGIWYHPSHVFKILRRLGFSYQKPEKRAIERDEAKIAAWTEQVIPELQKHTQKGATLVFLDESGISLKTTTRKTWAVKGQTPLIKTRMNWEKLSVIGALTHTGHFYQHTLPGACNGSKVAQFLAHLLKHLQGDLMVVLDNAGIHKSRPVQDLLNKHPRMKLVFLPPYAPELNPIEPIWAVVKHHILGNRLARTLKDLKSSLRPVWTRIRRLDLQKVATSGMWEKIKA</sequence>
<dbReference type="RefSeq" id="WP_146892122.1">
    <property type="nucleotide sequence ID" value="NZ_BJXB01000062.1"/>
</dbReference>
<protein>
    <recommendedName>
        <fullName evidence="5">IS630 family transposase</fullName>
    </recommendedName>
</protein>
<evidence type="ECO:0000313" key="3">
    <source>
        <dbReference type="EMBL" id="GEM50159.1"/>
    </source>
</evidence>
<dbReference type="PANTHER" id="PTHR46564:SF1">
    <property type="entry name" value="TRANSPOSASE"/>
    <property type="match status" value="1"/>
</dbReference>
<evidence type="ECO:0000259" key="1">
    <source>
        <dbReference type="Pfam" id="PF13358"/>
    </source>
</evidence>
<reference evidence="3 4" key="1">
    <citation type="submission" date="2019-07" db="EMBL/GenBank/DDBJ databases">
        <title>Whole genome shotgun sequence of Deinococcus cellulosilyticus NBRC 106333.</title>
        <authorList>
            <person name="Hosoyama A."/>
            <person name="Uohara A."/>
            <person name="Ohji S."/>
            <person name="Ichikawa N."/>
        </authorList>
    </citation>
    <scope>NUCLEOTIDE SEQUENCE [LARGE SCALE GENOMIC DNA]</scope>
    <source>
        <strain evidence="3 4">NBRC 106333</strain>
    </source>
</reference>
<dbReference type="Pfam" id="PF13358">
    <property type="entry name" value="DDE_3"/>
    <property type="match status" value="1"/>
</dbReference>
<evidence type="ECO:0008006" key="5">
    <source>
        <dbReference type="Google" id="ProtNLM"/>
    </source>
</evidence>
<proteinExistence type="predicted"/>
<evidence type="ECO:0000259" key="2">
    <source>
        <dbReference type="Pfam" id="PF13592"/>
    </source>
</evidence>
<feature type="domain" description="Winged helix-turn helix" evidence="2">
    <location>
        <begin position="95"/>
        <end position="152"/>
    </location>
</feature>
<dbReference type="InterPro" id="IPR038717">
    <property type="entry name" value="Tc1-like_DDE_dom"/>
</dbReference>
<evidence type="ECO:0000313" key="4">
    <source>
        <dbReference type="Proteomes" id="UP000321306"/>
    </source>
</evidence>
<accession>A0A511NBF2</accession>
<gene>
    <name evidence="3" type="ORF">DC3_57940</name>
</gene>
<dbReference type="PANTHER" id="PTHR46564">
    <property type="entry name" value="TRANSPOSASE"/>
    <property type="match status" value="1"/>
</dbReference>
<dbReference type="InterPro" id="IPR036397">
    <property type="entry name" value="RNaseH_sf"/>
</dbReference>
<name>A0A511NBF2_DEIC1</name>
<dbReference type="Gene3D" id="3.30.420.10">
    <property type="entry name" value="Ribonuclease H-like superfamily/Ribonuclease H"/>
    <property type="match status" value="1"/>
</dbReference>
<feature type="domain" description="Tc1-like transposase DDE" evidence="1">
    <location>
        <begin position="167"/>
        <end position="308"/>
    </location>
</feature>
<dbReference type="Proteomes" id="UP000321306">
    <property type="component" value="Unassembled WGS sequence"/>
</dbReference>
<dbReference type="GO" id="GO:0003676">
    <property type="term" value="F:nucleic acid binding"/>
    <property type="evidence" value="ECO:0007669"/>
    <property type="project" value="InterPro"/>
</dbReference>
<dbReference type="InterPro" id="IPR009057">
    <property type="entry name" value="Homeodomain-like_sf"/>
</dbReference>
<dbReference type="OrthoDB" id="69528at2"/>
<dbReference type="InterPro" id="IPR047655">
    <property type="entry name" value="Transpos_IS630-like"/>
</dbReference>
<dbReference type="AlphaFoldDB" id="A0A511NBF2"/>
<dbReference type="Pfam" id="PF13592">
    <property type="entry name" value="HTH_33"/>
    <property type="match status" value="1"/>
</dbReference>
<keyword evidence="4" id="KW-1185">Reference proteome</keyword>
<comment type="caution">
    <text evidence="3">The sequence shown here is derived from an EMBL/GenBank/DDBJ whole genome shotgun (WGS) entry which is preliminary data.</text>
</comment>
<dbReference type="SUPFAM" id="SSF46689">
    <property type="entry name" value="Homeodomain-like"/>
    <property type="match status" value="1"/>
</dbReference>
<organism evidence="3 4">
    <name type="scientific">Deinococcus cellulosilyticus (strain DSM 18568 / NBRC 106333 / KACC 11606 / 5516J-15)</name>
    <dbReference type="NCBI Taxonomy" id="1223518"/>
    <lineage>
        <taxon>Bacteria</taxon>
        <taxon>Thermotogati</taxon>
        <taxon>Deinococcota</taxon>
        <taxon>Deinococci</taxon>
        <taxon>Deinococcales</taxon>
        <taxon>Deinococcaceae</taxon>
        <taxon>Deinococcus</taxon>
    </lineage>
</organism>
<dbReference type="NCBIfam" id="NF033545">
    <property type="entry name" value="transpos_IS630"/>
    <property type="match status" value="1"/>
</dbReference>